<dbReference type="EMBL" id="BAABHS010000029">
    <property type="protein sequence ID" value="GAA4985100.1"/>
    <property type="molecule type" value="Genomic_DNA"/>
</dbReference>
<protein>
    <submittedName>
        <fullName evidence="2">Uncharacterized protein</fullName>
    </submittedName>
</protein>
<dbReference type="Proteomes" id="UP001500466">
    <property type="component" value="Unassembled WGS sequence"/>
</dbReference>
<organism evidence="2 3">
    <name type="scientific">Yinghuangia aomiensis</name>
    <dbReference type="NCBI Taxonomy" id="676205"/>
    <lineage>
        <taxon>Bacteria</taxon>
        <taxon>Bacillati</taxon>
        <taxon>Actinomycetota</taxon>
        <taxon>Actinomycetes</taxon>
        <taxon>Kitasatosporales</taxon>
        <taxon>Streptomycetaceae</taxon>
        <taxon>Yinghuangia</taxon>
    </lineage>
</organism>
<name>A0ABP9I1I6_9ACTN</name>
<evidence type="ECO:0000313" key="3">
    <source>
        <dbReference type="Proteomes" id="UP001500466"/>
    </source>
</evidence>
<feature type="region of interest" description="Disordered" evidence="1">
    <location>
        <begin position="58"/>
        <end position="100"/>
    </location>
</feature>
<gene>
    <name evidence="2" type="ORF">GCM10023205_64250</name>
</gene>
<feature type="compositionally biased region" description="Polar residues" evidence="1">
    <location>
        <begin position="153"/>
        <end position="165"/>
    </location>
</feature>
<comment type="caution">
    <text evidence="2">The sequence shown here is derived from an EMBL/GenBank/DDBJ whole genome shotgun (WGS) entry which is preliminary data.</text>
</comment>
<sequence length="180" mass="18205">MLLPPGVVPEVEQHSGDERVGLRAGAACGGEIPQQTIEARPVGLLAAGEVGAFVHPQPQQGIQEPGLGAGMAAQNDDRLADEASATGIPPRQRLDPDQEPVGPAVVVDEVRDDICGGCHGRGFASRVFAAAAAGPRLHHDASRAPPSHAHLTSGVTAPPTQSTSPDRAARAPAVPAATGS</sequence>
<evidence type="ECO:0000256" key="1">
    <source>
        <dbReference type="SAM" id="MobiDB-lite"/>
    </source>
</evidence>
<reference evidence="3" key="1">
    <citation type="journal article" date="2019" name="Int. J. Syst. Evol. Microbiol.">
        <title>The Global Catalogue of Microorganisms (GCM) 10K type strain sequencing project: providing services to taxonomists for standard genome sequencing and annotation.</title>
        <authorList>
            <consortium name="The Broad Institute Genomics Platform"/>
            <consortium name="The Broad Institute Genome Sequencing Center for Infectious Disease"/>
            <person name="Wu L."/>
            <person name="Ma J."/>
        </authorList>
    </citation>
    <scope>NUCLEOTIDE SEQUENCE [LARGE SCALE GENOMIC DNA]</scope>
    <source>
        <strain evidence="3">JCM 17986</strain>
    </source>
</reference>
<proteinExistence type="predicted"/>
<evidence type="ECO:0000313" key="2">
    <source>
        <dbReference type="EMBL" id="GAA4985100.1"/>
    </source>
</evidence>
<feature type="compositionally biased region" description="Low complexity" evidence="1">
    <location>
        <begin position="170"/>
        <end position="180"/>
    </location>
</feature>
<accession>A0ABP9I1I6</accession>
<feature type="region of interest" description="Disordered" evidence="1">
    <location>
        <begin position="133"/>
        <end position="180"/>
    </location>
</feature>
<keyword evidence="3" id="KW-1185">Reference proteome</keyword>